<evidence type="ECO:0000313" key="3">
    <source>
        <dbReference type="Proteomes" id="UP000320421"/>
    </source>
</evidence>
<dbReference type="RefSeq" id="WP_145184922.1">
    <property type="nucleotide sequence ID" value="NZ_CP036266.1"/>
</dbReference>
<dbReference type="EMBL" id="CP036266">
    <property type="protein sequence ID" value="QDT21124.1"/>
    <property type="molecule type" value="Genomic_DNA"/>
</dbReference>
<name>A0A517PP35_9PLAN</name>
<accession>A0A517PP35</accession>
<evidence type="ECO:0000256" key="1">
    <source>
        <dbReference type="SAM" id="Phobius"/>
    </source>
</evidence>
<feature type="transmembrane region" description="Helical" evidence="1">
    <location>
        <begin position="82"/>
        <end position="99"/>
    </location>
</feature>
<organism evidence="2 3">
    <name type="scientific">Gimesia chilikensis</name>
    <dbReference type="NCBI Taxonomy" id="2605989"/>
    <lineage>
        <taxon>Bacteria</taxon>
        <taxon>Pseudomonadati</taxon>
        <taxon>Planctomycetota</taxon>
        <taxon>Planctomycetia</taxon>
        <taxon>Planctomycetales</taxon>
        <taxon>Planctomycetaceae</taxon>
        <taxon>Gimesia</taxon>
    </lineage>
</organism>
<sequence>MTDLDRRAENYLQKSMQALVGFVGSYIFLAYMFMFLGLLLIDTDLTWPEEKRQSFILWLTFGLACGFAVFTVFYGSKKLSRFWLWFLLIFSLGSLIQVVPEKGSLHVELNQNWPQWTIVSLYVQSNFHPVKLIVLAIHASLALGLAWLLPFCWSRLFQSRTALRNSD</sequence>
<keyword evidence="3" id="KW-1185">Reference proteome</keyword>
<dbReference type="OrthoDB" id="9925613at2"/>
<feature type="transmembrane region" description="Helical" evidence="1">
    <location>
        <begin position="132"/>
        <end position="153"/>
    </location>
</feature>
<dbReference type="Proteomes" id="UP000320421">
    <property type="component" value="Chromosome"/>
</dbReference>
<feature type="transmembrane region" description="Helical" evidence="1">
    <location>
        <begin position="53"/>
        <end position="75"/>
    </location>
</feature>
<protein>
    <submittedName>
        <fullName evidence="2">Uncharacterized protein</fullName>
    </submittedName>
</protein>
<dbReference type="AlphaFoldDB" id="A0A517PP35"/>
<evidence type="ECO:0000313" key="2">
    <source>
        <dbReference type="EMBL" id="QDT21124.1"/>
    </source>
</evidence>
<proteinExistence type="predicted"/>
<keyword evidence="1" id="KW-0812">Transmembrane</keyword>
<gene>
    <name evidence="2" type="ORF">HG66A1_29170</name>
</gene>
<feature type="transmembrane region" description="Helical" evidence="1">
    <location>
        <begin position="20"/>
        <end position="41"/>
    </location>
</feature>
<keyword evidence="1" id="KW-1133">Transmembrane helix</keyword>
<keyword evidence="1" id="KW-0472">Membrane</keyword>
<reference evidence="2 3" key="1">
    <citation type="submission" date="2019-02" db="EMBL/GenBank/DDBJ databases">
        <title>Deep-cultivation of Planctomycetes and their phenomic and genomic characterization uncovers novel biology.</title>
        <authorList>
            <person name="Wiegand S."/>
            <person name="Jogler M."/>
            <person name="Boedeker C."/>
            <person name="Pinto D."/>
            <person name="Vollmers J."/>
            <person name="Rivas-Marin E."/>
            <person name="Kohn T."/>
            <person name="Peeters S.H."/>
            <person name="Heuer A."/>
            <person name="Rast P."/>
            <person name="Oberbeckmann S."/>
            <person name="Bunk B."/>
            <person name="Jeske O."/>
            <person name="Meyerdierks A."/>
            <person name="Storesund J.E."/>
            <person name="Kallscheuer N."/>
            <person name="Luecker S."/>
            <person name="Lage O.M."/>
            <person name="Pohl T."/>
            <person name="Merkel B.J."/>
            <person name="Hornburger P."/>
            <person name="Mueller R.-W."/>
            <person name="Bruemmer F."/>
            <person name="Labrenz M."/>
            <person name="Spormann A.M."/>
            <person name="Op den Camp H."/>
            <person name="Overmann J."/>
            <person name="Amann R."/>
            <person name="Jetten M.S.M."/>
            <person name="Mascher T."/>
            <person name="Medema M.H."/>
            <person name="Devos D.P."/>
            <person name="Kaster A.-K."/>
            <person name="Ovreas L."/>
            <person name="Rohde M."/>
            <person name="Galperin M.Y."/>
            <person name="Jogler C."/>
        </authorList>
    </citation>
    <scope>NUCLEOTIDE SEQUENCE [LARGE SCALE GENOMIC DNA]</scope>
    <source>
        <strain evidence="2 3">HG66A1</strain>
    </source>
</reference>